<dbReference type="InterPro" id="IPR010341">
    <property type="entry name" value="DUF936_pln"/>
</dbReference>
<sequence length="574" mass="62964">MAALAPGILQKLIDGMKTGVKPTGEHRSSLLQVTDIVPIDLDEKNLLPKQGFFIKLSDSSHSIYVTLPSDQDDVVLSNKMQLGQFIYVDRLDPGTPVPIVQGARPIPGRHPLLGTPEVSARGKNENERPRRGSWGQNGDVASPFVLKSGTWGQNGDVASPFVLKSGTLDFDQCTPVAKQRRFGFGAASPMTRGGVRCSYGGKMGDLRGESPGSVMRKSCVVPRSSKFPRSRSVCDRETTAKMISVSSALLSPFKSSVGTFVLLSVCFVGLSVRVVLTMEILQAKKSNSPPPSVRTRRATAAAALMEEEREAPKSISKLASPKNSKVEKLEKSWSLTGRLSTLSKEAMQQRETAQKIALQALREATVAETVVRHLKTLASLSKSAKPDCPAVCFEKFLEFHKQISETMREISSIEAAVLSASENNKSEDRSTSLILNEIQHNSIDQEKTATKRRTTTSLKQQQNHKQLRSNDENKNPSAPPPPSSGLGNTARLAKETEKEAANWFMEFIDKALEKGMKKCKDTGDADVKKVPQSLILQVVNWVEAEQSADNNTRRQLHPRASQITRKLRIKMKNP</sequence>
<feature type="domain" description="DUF6857" evidence="3">
    <location>
        <begin position="333"/>
        <end position="428"/>
    </location>
</feature>
<protein>
    <submittedName>
        <fullName evidence="4">(rape) hypothetical protein</fullName>
    </submittedName>
</protein>
<dbReference type="InterPro" id="IPR049172">
    <property type="entry name" value="DUF6857_pln"/>
</dbReference>
<dbReference type="Proteomes" id="UP001295469">
    <property type="component" value="Chromosome A08"/>
</dbReference>
<feature type="region of interest" description="Disordered" evidence="1">
    <location>
        <begin position="420"/>
        <end position="489"/>
    </location>
</feature>
<proteinExistence type="predicted"/>
<evidence type="ECO:0000256" key="1">
    <source>
        <dbReference type="SAM" id="MobiDB-lite"/>
    </source>
</evidence>
<evidence type="ECO:0000259" key="2">
    <source>
        <dbReference type="Pfam" id="PF06075"/>
    </source>
</evidence>
<feature type="compositionally biased region" description="Polar residues" evidence="1">
    <location>
        <begin position="431"/>
        <end position="442"/>
    </location>
</feature>
<feature type="compositionally biased region" description="Basic and acidic residues" evidence="1">
    <location>
        <begin position="120"/>
        <end position="130"/>
    </location>
</feature>
<feature type="region of interest" description="Disordered" evidence="1">
    <location>
        <begin position="102"/>
        <end position="139"/>
    </location>
</feature>
<dbReference type="Pfam" id="PF21647">
    <property type="entry name" value="DUF6857"/>
    <property type="match status" value="1"/>
</dbReference>
<dbReference type="PANTHER" id="PTHR31928">
    <property type="entry name" value="EXPRESSED PROTEIN"/>
    <property type="match status" value="1"/>
</dbReference>
<dbReference type="AlphaFoldDB" id="A0A817AP64"/>
<feature type="domain" description="DUF936" evidence="2">
    <location>
        <begin position="4"/>
        <end position="117"/>
    </location>
</feature>
<evidence type="ECO:0000259" key="3">
    <source>
        <dbReference type="Pfam" id="PF21647"/>
    </source>
</evidence>
<evidence type="ECO:0000313" key="4">
    <source>
        <dbReference type="EMBL" id="CAF2255251.1"/>
    </source>
</evidence>
<name>A0A817AP64_BRANA</name>
<dbReference type="EMBL" id="HG994362">
    <property type="protein sequence ID" value="CAF2255251.1"/>
    <property type="molecule type" value="Genomic_DNA"/>
</dbReference>
<dbReference type="Pfam" id="PF06075">
    <property type="entry name" value="DUF936"/>
    <property type="match status" value="1"/>
</dbReference>
<dbReference type="PANTHER" id="PTHR31928:SF28">
    <property type="entry name" value="DUF936 DOMAIN-CONTAINING PROTEIN"/>
    <property type="match status" value="1"/>
</dbReference>
<reference evidence="4" key="1">
    <citation type="submission" date="2021-01" db="EMBL/GenBank/DDBJ databases">
        <authorList>
            <consortium name="Genoscope - CEA"/>
            <person name="William W."/>
        </authorList>
    </citation>
    <scope>NUCLEOTIDE SEQUENCE</scope>
</reference>
<dbReference type="InterPro" id="IPR048297">
    <property type="entry name" value="DUF936_dom_pln"/>
</dbReference>
<accession>A0A817AP64</accession>
<gene>
    <name evidence="4" type="ORF">DARMORV10_A08P28020.1</name>
</gene>
<feature type="compositionally biased region" description="Polar residues" evidence="1">
    <location>
        <begin position="455"/>
        <end position="464"/>
    </location>
</feature>
<organism evidence="4">
    <name type="scientific">Brassica napus</name>
    <name type="common">Rape</name>
    <dbReference type="NCBI Taxonomy" id="3708"/>
    <lineage>
        <taxon>Eukaryota</taxon>
        <taxon>Viridiplantae</taxon>
        <taxon>Streptophyta</taxon>
        <taxon>Embryophyta</taxon>
        <taxon>Tracheophyta</taxon>
        <taxon>Spermatophyta</taxon>
        <taxon>Magnoliopsida</taxon>
        <taxon>eudicotyledons</taxon>
        <taxon>Gunneridae</taxon>
        <taxon>Pentapetalae</taxon>
        <taxon>rosids</taxon>
        <taxon>malvids</taxon>
        <taxon>Brassicales</taxon>
        <taxon>Brassicaceae</taxon>
        <taxon>Brassiceae</taxon>
        <taxon>Brassica</taxon>
    </lineage>
</organism>